<dbReference type="RefSeq" id="WP_089318879.1">
    <property type="nucleotide sequence ID" value="NZ_FZOQ01000006.1"/>
</dbReference>
<evidence type="ECO:0000259" key="3">
    <source>
        <dbReference type="Pfam" id="PF13439"/>
    </source>
</evidence>
<evidence type="ECO:0000313" key="5">
    <source>
        <dbReference type="Proteomes" id="UP000198432"/>
    </source>
</evidence>
<dbReference type="InterPro" id="IPR001296">
    <property type="entry name" value="Glyco_trans_1"/>
</dbReference>
<dbReference type="SUPFAM" id="SSF53756">
    <property type="entry name" value="UDP-Glycosyltransferase/glycogen phosphorylase"/>
    <property type="match status" value="1"/>
</dbReference>
<dbReference type="GO" id="GO:0016757">
    <property type="term" value="F:glycosyltransferase activity"/>
    <property type="evidence" value="ECO:0007669"/>
    <property type="project" value="InterPro"/>
</dbReference>
<name>A0A239ELB0_9BACT</name>
<dbReference type="Pfam" id="PF00534">
    <property type="entry name" value="Glycos_transf_1"/>
    <property type="match status" value="1"/>
</dbReference>
<dbReference type="Proteomes" id="UP000198432">
    <property type="component" value="Unassembled WGS sequence"/>
</dbReference>
<dbReference type="PANTHER" id="PTHR46401:SF2">
    <property type="entry name" value="GLYCOSYLTRANSFERASE WBBK-RELATED"/>
    <property type="match status" value="1"/>
</dbReference>
<gene>
    <name evidence="4" type="ORF">SAMN06296052_106238</name>
</gene>
<proteinExistence type="predicted"/>
<dbReference type="CDD" id="cd03801">
    <property type="entry name" value="GT4_PimA-like"/>
    <property type="match status" value="1"/>
</dbReference>
<dbReference type="Pfam" id="PF13439">
    <property type="entry name" value="Glyco_transf_4"/>
    <property type="match status" value="1"/>
</dbReference>
<evidence type="ECO:0000313" key="4">
    <source>
        <dbReference type="EMBL" id="SNS45455.1"/>
    </source>
</evidence>
<feature type="domain" description="Glycosyltransferase subfamily 4-like N-terminal" evidence="3">
    <location>
        <begin position="39"/>
        <end position="188"/>
    </location>
</feature>
<accession>A0A239ELB0</accession>
<sequence>MKIGICGPIDINGISEHLYYKDKLKLKGLGGTPVNHQVVALLEKGYEVFVFTLTPELEVDEVEVLEGKNLKVYVGAYRKRALDRCKDLFFKERQFLKNSIIKSKPTILHAHWQYEYGWAAIDSGIPTLLTCHDSPIRVLRAQQDVYRLVRLIMATIVLYKAKHLTAVSPYTAKGLRLFTRKNVDVIPNFEPDEIFSLYKKKELGNTIKIIMINNSFYGLKNVNKGIEAYLLLKEKYHNVQLHLYGAQNGVGEDAYYWCLKNNASSGVSFHGKLPFDKLMEALSDADVFLHTSLEESCPMVIIEAMAMGIPIVAGKEAGGIPWMLEKGGGKLVDVRHAQSICGGLEKVLEKSVREKCSLTGRDVALKNFSKEVVIKKYLKAYKKLI</sequence>
<reference evidence="5" key="1">
    <citation type="submission" date="2017-06" db="EMBL/GenBank/DDBJ databases">
        <authorList>
            <person name="Varghese N."/>
            <person name="Submissions S."/>
        </authorList>
    </citation>
    <scope>NUCLEOTIDE SEQUENCE [LARGE SCALE GENOMIC DNA]</scope>
    <source>
        <strain evidence="5">NKM1</strain>
    </source>
</reference>
<dbReference type="AlphaFoldDB" id="A0A239ELB0"/>
<protein>
    <submittedName>
        <fullName evidence="4">Glycosyltransferase involved in cell wall bisynthesis</fullName>
    </submittedName>
</protein>
<dbReference type="EMBL" id="FZOQ01000006">
    <property type="protein sequence ID" value="SNS45455.1"/>
    <property type="molecule type" value="Genomic_DNA"/>
</dbReference>
<dbReference type="Gene3D" id="3.40.50.2000">
    <property type="entry name" value="Glycogen Phosphorylase B"/>
    <property type="match status" value="2"/>
</dbReference>
<keyword evidence="5" id="KW-1185">Reference proteome</keyword>
<dbReference type="PANTHER" id="PTHR46401">
    <property type="entry name" value="GLYCOSYLTRANSFERASE WBBK-RELATED"/>
    <property type="match status" value="1"/>
</dbReference>
<organism evidence="4 5">
    <name type="scientific">Pontibacter ummariensis</name>
    <dbReference type="NCBI Taxonomy" id="1610492"/>
    <lineage>
        <taxon>Bacteria</taxon>
        <taxon>Pseudomonadati</taxon>
        <taxon>Bacteroidota</taxon>
        <taxon>Cytophagia</taxon>
        <taxon>Cytophagales</taxon>
        <taxon>Hymenobacteraceae</taxon>
        <taxon>Pontibacter</taxon>
    </lineage>
</organism>
<dbReference type="OrthoDB" id="9811239at2"/>
<evidence type="ECO:0000259" key="2">
    <source>
        <dbReference type="Pfam" id="PF00534"/>
    </source>
</evidence>
<dbReference type="InterPro" id="IPR028098">
    <property type="entry name" value="Glyco_trans_4-like_N"/>
</dbReference>
<evidence type="ECO:0000256" key="1">
    <source>
        <dbReference type="ARBA" id="ARBA00022679"/>
    </source>
</evidence>
<dbReference type="GO" id="GO:0009103">
    <property type="term" value="P:lipopolysaccharide biosynthetic process"/>
    <property type="evidence" value="ECO:0007669"/>
    <property type="project" value="TreeGrafter"/>
</dbReference>
<keyword evidence="1 4" id="KW-0808">Transferase</keyword>
<feature type="domain" description="Glycosyl transferase family 1" evidence="2">
    <location>
        <begin position="205"/>
        <end position="356"/>
    </location>
</feature>